<keyword evidence="2" id="KW-0963">Cytoplasm</keyword>
<dbReference type="PANTHER" id="PTHR32268:SF11">
    <property type="entry name" value="HOMOSERINE O-ACETYLTRANSFERASE"/>
    <property type="match status" value="1"/>
</dbReference>
<comment type="subunit">
    <text evidence="2">Homodimer.</text>
</comment>
<evidence type="ECO:0000256" key="1">
    <source>
        <dbReference type="ARBA" id="ARBA00022679"/>
    </source>
</evidence>
<dbReference type="Proteomes" id="UP000784880">
    <property type="component" value="Unassembled WGS sequence"/>
</dbReference>
<accession>A0ABS6JBB7</accession>
<feature type="binding site" evidence="2">
    <location>
        <position position="211"/>
    </location>
    <ligand>
        <name>substrate</name>
    </ligand>
</feature>
<reference evidence="4 5" key="1">
    <citation type="submission" date="2021-06" db="EMBL/GenBank/DDBJ databases">
        <title>Bacillus sp. RD4P76, an endophyte from a halophyte.</title>
        <authorList>
            <person name="Sun J.-Q."/>
        </authorList>
    </citation>
    <scope>NUCLEOTIDE SEQUENCE [LARGE SCALE GENOMIC DNA]</scope>
    <source>
        <strain evidence="4 5">CGMCC 1.15917</strain>
    </source>
</reference>
<dbReference type="PIRSF" id="PIRSF000443">
    <property type="entry name" value="Homoser_Ac_trans"/>
    <property type="match status" value="1"/>
</dbReference>
<evidence type="ECO:0000313" key="5">
    <source>
        <dbReference type="Proteomes" id="UP000784880"/>
    </source>
</evidence>
<dbReference type="NCBIfam" id="NF001209">
    <property type="entry name" value="PRK00175.1"/>
    <property type="match status" value="1"/>
</dbReference>
<feature type="domain" description="AB hydrolase-1" evidence="3">
    <location>
        <begin position="39"/>
        <end position="234"/>
    </location>
</feature>
<dbReference type="EC" id="2.3.1.31" evidence="2"/>
<comment type="subcellular location">
    <subcellularLocation>
        <location evidence="2">Cytoplasm</location>
    </subcellularLocation>
</comment>
<evidence type="ECO:0000313" key="4">
    <source>
        <dbReference type="EMBL" id="MBU9710935.1"/>
    </source>
</evidence>
<dbReference type="GO" id="GO:0004414">
    <property type="term" value="F:homoserine O-acetyltransferase activity"/>
    <property type="evidence" value="ECO:0007669"/>
    <property type="project" value="UniProtKB-EC"/>
</dbReference>
<comment type="function">
    <text evidence="2">Transfers an acetyl group from acetyl-CoA to L-homoserine, forming acetyl-L-homoserine.</text>
</comment>
<comment type="catalytic activity">
    <reaction evidence="2">
        <text>L-homoserine + acetyl-CoA = O-acetyl-L-homoserine + CoA</text>
        <dbReference type="Rhea" id="RHEA:13701"/>
        <dbReference type="ChEBI" id="CHEBI:57287"/>
        <dbReference type="ChEBI" id="CHEBI:57288"/>
        <dbReference type="ChEBI" id="CHEBI:57476"/>
        <dbReference type="ChEBI" id="CHEBI:57716"/>
        <dbReference type="EC" id="2.3.1.31"/>
    </reaction>
</comment>
<name>A0ABS6JBB7_9BACI</name>
<dbReference type="PANTHER" id="PTHR32268">
    <property type="entry name" value="HOMOSERINE O-ACETYLTRANSFERASE"/>
    <property type="match status" value="1"/>
</dbReference>
<evidence type="ECO:0000259" key="3">
    <source>
        <dbReference type="Pfam" id="PF00561"/>
    </source>
</evidence>
<feature type="active site" description="Nucleophile" evidence="2">
    <location>
        <position position="142"/>
    </location>
</feature>
<evidence type="ECO:0000256" key="2">
    <source>
        <dbReference type="HAMAP-Rule" id="MF_00296"/>
    </source>
</evidence>
<keyword evidence="2 4" id="KW-0012">Acyltransferase</keyword>
<dbReference type="InterPro" id="IPR008220">
    <property type="entry name" value="HAT_MetX-like"/>
</dbReference>
<dbReference type="HAMAP" id="MF_00296">
    <property type="entry name" value="MetX_acyltransf"/>
    <property type="match status" value="1"/>
</dbReference>
<keyword evidence="2" id="KW-0028">Amino-acid biosynthesis</keyword>
<dbReference type="NCBIfam" id="TIGR01392">
    <property type="entry name" value="homoserO_Ac_trn"/>
    <property type="match status" value="1"/>
</dbReference>
<comment type="similarity">
    <text evidence="2">Belongs to the AB hydrolase superfamily. MetX family.</text>
</comment>
<organism evidence="4 5">
    <name type="scientific">Evansella tamaricis</name>
    <dbReference type="NCBI Taxonomy" id="2069301"/>
    <lineage>
        <taxon>Bacteria</taxon>
        <taxon>Bacillati</taxon>
        <taxon>Bacillota</taxon>
        <taxon>Bacilli</taxon>
        <taxon>Bacillales</taxon>
        <taxon>Bacillaceae</taxon>
        <taxon>Evansella</taxon>
    </lineage>
</organism>
<feature type="binding site" evidence="2">
    <location>
        <position position="339"/>
    </location>
    <ligand>
        <name>substrate</name>
    </ligand>
</feature>
<keyword evidence="1 2" id="KW-0808">Transferase</keyword>
<keyword evidence="2" id="KW-0486">Methionine biosynthesis</keyword>
<protein>
    <recommendedName>
        <fullName evidence="2">Homoserine O-acetyltransferase</fullName>
        <shortName evidence="2">HAT</shortName>
        <ecNumber evidence="2">2.3.1.31</ecNumber>
    </recommendedName>
    <alternativeName>
        <fullName evidence="2">Homoserine transacetylase</fullName>
        <shortName evidence="2">HTA</shortName>
    </alternativeName>
</protein>
<dbReference type="InterPro" id="IPR000073">
    <property type="entry name" value="AB_hydrolase_1"/>
</dbReference>
<gene>
    <name evidence="2" type="primary">metXA</name>
    <name evidence="4" type="ORF">KS419_04190</name>
</gene>
<comment type="pathway">
    <text evidence="2">Amino-acid biosynthesis; L-methionine biosynthesis via de novo pathway; O-acetyl-L-homoserine from L-homoserine: step 1/1.</text>
</comment>
<dbReference type="Pfam" id="PF00561">
    <property type="entry name" value="Abhydrolase_1"/>
    <property type="match status" value="1"/>
</dbReference>
<proteinExistence type="inferred from homology"/>
<comment type="caution">
    <text evidence="2">Lacks conserved residue(s) required for the propagation of feature annotation.</text>
</comment>
<comment type="caution">
    <text evidence="4">The sequence shown here is derived from an EMBL/GenBank/DDBJ whole genome shotgun (WGS) entry which is preliminary data.</text>
</comment>
<keyword evidence="5" id="KW-1185">Reference proteome</keyword>
<sequence length="357" mass="39892">MGNTVTGKVTLPTVTLESGIQLKNVTLAYEKAGTKLGDPILICHALTGNQHAVGTEKEPGWWRGLIHHGGHIDLNKHQVITFNVLGGCNGSTGPTSPVSGEESGTPYRTDLPFISVRDMVNTQRLALELLGIKHLRAVVGGSLGGMQVLEWAILYPDFIDRIVVMAATSELSDYGMAYNAIARKAIVEDKNWNMGYYSETQFPSSGLAIARMIGMITYRSDRLFNQRFHREEKDPWGGFHKEVAYQVESYLLYQGEKFTKRFDPNSYLYLLKAMDHHDIAKGRGSLKDVLSRFKKKVELVAFEGDLLYPSDEVKRLGQLWREVGADVSFNEVETVFGHDGFLTEYEKWGNIVKAAVD</sequence>
<dbReference type="EMBL" id="JAHQCS010000055">
    <property type="protein sequence ID" value="MBU9710935.1"/>
    <property type="molecule type" value="Genomic_DNA"/>
</dbReference>
<feature type="active site" evidence="2">
    <location>
        <position position="305"/>
    </location>
</feature>
<feature type="active site" evidence="2">
    <location>
        <position position="338"/>
    </location>
</feature>